<reference evidence="2" key="2">
    <citation type="submission" date="2021-12" db="EMBL/GenBank/DDBJ databases">
        <title>Resequencing data analysis of finger millet.</title>
        <authorList>
            <person name="Hatakeyama M."/>
            <person name="Aluri S."/>
            <person name="Balachadran M.T."/>
            <person name="Sivarajan S.R."/>
            <person name="Poveda L."/>
            <person name="Shimizu-Inatsugi R."/>
            <person name="Schlapbach R."/>
            <person name="Sreeman S.M."/>
            <person name="Shimizu K.K."/>
        </authorList>
    </citation>
    <scope>NUCLEOTIDE SEQUENCE</scope>
</reference>
<dbReference type="Proteomes" id="UP001054889">
    <property type="component" value="Unassembled WGS sequence"/>
</dbReference>
<dbReference type="GO" id="GO:0006952">
    <property type="term" value="P:defense response"/>
    <property type="evidence" value="ECO:0007669"/>
    <property type="project" value="InterPro"/>
</dbReference>
<gene>
    <name evidence="2" type="primary">ga19650</name>
    <name evidence="2" type="ORF">PR202_ga19650</name>
</gene>
<dbReference type="AlphaFoldDB" id="A0AAV5CVZ1"/>
<dbReference type="InterPro" id="IPR036574">
    <property type="entry name" value="Scorpion_toxin-like_sf"/>
</dbReference>
<sequence length="101" mass="11303">MGADGIQEPGAAPFTLLRKNGFNHPPYGYRARPLRPAPPGCLRDGYDEGGRGEALPVAEPPVRGACMRERNCRHVCNTEGFPWGDCRWHGMERKCYCKRIC</sequence>
<evidence type="ECO:0000313" key="3">
    <source>
        <dbReference type="Proteomes" id="UP001054889"/>
    </source>
</evidence>
<dbReference type="Gene3D" id="3.30.30.10">
    <property type="entry name" value="Knottin, scorpion toxin-like"/>
    <property type="match status" value="1"/>
</dbReference>
<reference evidence="2" key="1">
    <citation type="journal article" date="2018" name="DNA Res.">
        <title>Multiple hybrid de novo genome assembly of finger millet, an orphan allotetraploid crop.</title>
        <authorList>
            <person name="Hatakeyama M."/>
            <person name="Aluri S."/>
            <person name="Balachadran M.T."/>
            <person name="Sivarajan S.R."/>
            <person name="Patrignani A."/>
            <person name="Gruter S."/>
            <person name="Poveda L."/>
            <person name="Shimizu-Inatsugi R."/>
            <person name="Baeten J."/>
            <person name="Francoijs K.J."/>
            <person name="Nataraja K.N."/>
            <person name="Reddy Y.A.N."/>
            <person name="Phadnis S."/>
            <person name="Ravikumar R.L."/>
            <person name="Schlapbach R."/>
            <person name="Sreeman S.M."/>
            <person name="Shimizu K.K."/>
        </authorList>
    </citation>
    <scope>NUCLEOTIDE SEQUENCE</scope>
</reference>
<protein>
    <recommendedName>
        <fullName evidence="1">Knottins-like domain-containing protein</fullName>
    </recommendedName>
</protein>
<name>A0AAV5CVZ1_ELECO</name>
<proteinExistence type="predicted"/>
<comment type="caution">
    <text evidence="2">The sequence shown here is derived from an EMBL/GenBank/DDBJ whole genome shotgun (WGS) entry which is preliminary data.</text>
</comment>
<keyword evidence="3" id="KW-1185">Reference proteome</keyword>
<dbReference type="SUPFAM" id="SSF57095">
    <property type="entry name" value="Scorpion toxin-like"/>
    <property type="match status" value="1"/>
</dbReference>
<feature type="domain" description="Knottins-like" evidence="1">
    <location>
        <begin position="57"/>
        <end position="101"/>
    </location>
</feature>
<evidence type="ECO:0000259" key="1">
    <source>
        <dbReference type="SMART" id="SM00505"/>
    </source>
</evidence>
<evidence type="ECO:0000313" key="2">
    <source>
        <dbReference type="EMBL" id="GJN02311.1"/>
    </source>
</evidence>
<accession>A0AAV5CVZ1</accession>
<dbReference type="Pfam" id="PF00304">
    <property type="entry name" value="Gamma-thionin"/>
    <property type="match status" value="1"/>
</dbReference>
<dbReference type="EMBL" id="BQKI01000009">
    <property type="protein sequence ID" value="GJN02311.1"/>
    <property type="molecule type" value="Genomic_DNA"/>
</dbReference>
<dbReference type="SMART" id="SM00505">
    <property type="entry name" value="Knot1"/>
    <property type="match status" value="1"/>
</dbReference>
<dbReference type="InterPro" id="IPR003614">
    <property type="entry name" value="Knottins"/>
</dbReference>
<organism evidence="2 3">
    <name type="scientific">Eleusine coracana subsp. coracana</name>
    <dbReference type="NCBI Taxonomy" id="191504"/>
    <lineage>
        <taxon>Eukaryota</taxon>
        <taxon>Viridiplantae</taxon>
        <taxon>Streptophyta</taxon>
        <taxon>Embryophyta</taxon>
        <taxon>Tracheophyta</taxon>
        <taxon>Spermatophyta</taxon>
        <taxon>Magnoliopsida</taxon>
        <taxon>Liliopsida</taxon>
        <taxon>Poales</taxon>
        <taxon>Poaceae</taxon>
        <taxon>PACMAD clade</taxon>
        <taxon>Chloridoideae</taxon>
        <taxon>Cynodonteae</taxon>
        <taxon>Eleusininae</taxon>
        <taxon>Eleusine</taxon>
    </lineage>
</organism>